<keyword evidence="2" id="KW-0560">Oxidoreductase</keyword>
<organism evidence="2 3">
    <name type="scientific">Pacificibacter marinus</name>
    <dbReference type="NCBI Taxonomy" id="658057"/>
    <lineage>
        <taxon>Bacteria</taxon>
        <taxon>Pseudomonadati</taxon>
        <taxon>Pseudomonadota</taxon>
        <taxon>Alphaproteobacteria</taxon>
        <taxon>Rhodobacterales</taxon>
        <taxon>Roseobacteraceae</taxon>
        <taxon>Pacificibacter</taxon>
    </lineage>
</organism>
<keyword evidence="3" id="KW-1185">Reference proteome</keyword>
<sequence>MTRKTEIRRALEAKTLWLSSWMIHNANNIREKGRIKVGGHQASSASMNAILNALYFDVLRPEDRVAVKPHASPVFHAIQYLLGNQSLQQLQDFRGFGGAQPYPSRTKDCDDVDFSTGSVGMGVAMTAFASMTQDYLAGHGWLKGPKGRMIALVGDAELDEGNIYEALLEGAKHDLRNCWWVIDYNRQSLDGVVTQGLNARFRDIFVACGWDVIELKYGTLMQAAFKKPGGLQLRAWIDGCDNGLYSALTFKGGAAWRARLEADFVGDNEALALVADHDDIALAQLMSNLAGHDAALMAKTMNAISHDRPVCFICYTVKGHGLPLAGHKDNHAGIMTSSQIESLRSDMGISAGDEWEHFAGINIPKSEMRDFLESNQFNARGYRRFTAPAIPISEPFTPRIKSNASTQEAFGQILAAIAADAPELAERIVTTSPDVSVSTNLGPWINKTGLFAKTDQPDVFRDEAIPSTQK</sequence>
<dbReference type="InterPro" id="IPR051157">
    <property type="entry name" value="PDH/Transketolase"/>
</dbReference>
<proteinExistence type="predicted"/>
<feature type="domain" description="Transketolase N-terminal" evidence="1">
    <location>
        <begin position="67"/>
        <end position="219"/>
    </location>
</feature>
<dbReference type="SUPFAM" id="SSF52518">
    <property type="entry name" value="Thiamin diphosphate-binding fold (THDP-binding)"/>
    <property type="match status" value="2"/>
</dbReference>
<dbReference type="PANTHER" id="PTHR43825:SF4">
    <property type="entry name" value="PYRUVATE DEHYDROGENASE E1 COMPONENT"/>
    <property type="match status" value="1"/>
</dbReference>
<reference evidence="2 3" key="1">
    <citation type="submission" date="2017-03" db="EMBL/GenBank/DDBJ databases">
        <authorList>
            <person name="Afonso C.L."/>
            <person name="Miller P.J."/>
            <person name="Scott M.A."/>
            <person name="Spackman E."/>
            <person name="Goraichik I."/>
            <person name="Dimitrov K.M."/>
            <person name="Suarez D.L."/>
            <person name="Swayne D.E."/>
        </authorList>
    </citation>
    <scope>NUCLEOTIDE SEQUENCE [LARGE SCALE GENOMIC DNA]</scope>
    <source>
        <strain evidence="2 3">CECT 7971</strain>
    </source>
</reference>
<accession>A0A1Y5RR90</accession>
<dbReference type="Proteomes" id="UP000193307">
    <property type="component" value="Unassembled WGS sequence"/>
</dbReference>
<keyword evidence="2" id="KW-0670">Pyruvate</keyword>
<dbReference type="GO" id="GO:0004739">
    <property type="term" value="F:pyruvate dehydrogenase (acetyl-transferring) activity"/>
    <property type="evidence" value="ECO:0007669"/>
    <property type="project" value="UniProtKB-EC"/>
</dbReference>
<dbReference type="InterPro" id="IPR029061">
    <property type="entry name" value="THDP-binding"/>
</dbReference>
<evidence type="ECO:0000313" key="3">
    <source>
        <dbReference type="Proteomes" id="UP000193307"/>
    </source>
</evidence>
<evidence type="ECO:0000313" key="2">
    <source>
        <dbReference type="EMBL" id="SLN23335.1"/>
    </source>
</evidence>
<protein>
    <submittedName>
        <fullName evidence="2">Pyruvate dehydrogenase E1 component</fullName>
        <ecNumber evidence="2">1.2.4.1</ecNumber>
    </submittedName>
</protein>
<evidence type="ECO:0000259" key="1">
    <source>
        <dbReference type="Pfam" id="PF00456"/>
    </source>
</evidence>
<dbReference type="Pfam" id="PF00456">
    <property type="entry name" value="Transketolase_N"/>
    <property type="match status" value="1"/>
</dbReference>
<name>A0A1Y5RR90_9RHOB</name>
<dbReference type="STRING" id="658057.SAMN04488032_102341"/>
<dbReference type="EMBL" id="FWFW01000002">
    <property type="protein sequence ID" value="SLN23335.1"/>
    <property type="molecule type" value="Genomic_DNA"/>
</dbReference>
<gene>
    <name evidence="2" type="primary">aceE_1</name>
    <name evidence="2" type="ORF">PAM7971_00745</name>
</gene>
<dbReference type="InterPro" id="IPR005474">
    <property type="entry name" value="Transketolase_N"/>
</dbReference>
<dbReference type="PANTHER" id="PTHR43825">
    <property type="entry name" value="PYRUVATE DEHYDROGENASE E1 COMPONENT"/>
    <property type="match status" value="1"/>
</dbReference>
<dbReference type="Gene3D" id="3.40.50.970">
    <property type="match status" value="2"/>
</dbReference>
<dbReference type="AlphaFoldDB" id="A0A1Y5RR90"/>
<dbReference type="EC" id="1.2.4.1" evidence="2"/>